<dbReference type="PIRSF" id="PIRSF000398">
    <property type="entry name" value="M_m6A_EcoRV"/>
    <property type="match status" value="1"/>
</dbReference>
<evidence type="ECO:0000256" key="1">
    <source>
        <dbReference type="ARBA" id="ARBA00006594"/>
    </source>
</evidence>
<evidence type="ECO:0000313" key="7">
    <source>
        <dbReference type="EMBL" id="QHS94359.1"/>
    </source>
</evidence>
<keyword evidence="4" id="KW-0808">Transferase</keyword>
<dbReference type="GO" id="GO:1904047">
    <property type="term" value="F:S-adenosyl-L-methionine binding"/>
    <property type="evidence" value="ECO:0007669"/>
    <property type="project" value="TreeGrafter"/>
</dbReference>
<dbReference type="InterPro" id="IPR029063">
    <property type="entry name" value="SAM-dependent_MTases_sf"/>
</dbReference>
<dbReference type="InterPro" id="IPR012263">
    <property type="entry name" value="M_m6A_EcoRV"/>
</dbReference>
<keyword evidence="3" id="KW-0489">Methyltransferase</keyword>
<comment type="similarity">
    <text evidence="1">Belongs to the N(4)/N(6)-methyltransferase family.</text>
</comment>
<dbReference type="PANTHER" id="PTHR30481:SF3">
    <property type="entry name" value="DNA ADENINE METHYLASE"/>
    <property type="match status" value="1"/>
</dbReference>
<dbReference type="GO" id="GO:0009007">
    <property type="term" value="F:site-specific DNA-methyltransferase (adenine-specific) activity"/>
    <property type="evidence" value="ECO:0007669"/>
    <property type="project" value="UniProtKB-EC"/>
</dbReference>
<dbReference type="GO" id="GO:0043565">
    <property type="term" value="F:sequence-specific DNA binding"/>
    <property type="evidence" value="ECO:0007669"/>
    <property type="project" value="TreeGrafter"/>
</dbReference>
<dbReference type="PANTHER" id="PTHR30481">
    <property type="entry name" value="DNA ADENINE METHYLASE"/>
    <property type="match status" value="1"/>
</dbReference>
<evidence type="ECO:0000256" key="5">
    <source>
        <dbReference type="ARBA" id="ARBA00022691"/>
    </source>
</evidence>
<dbReference type="SUPFAM" id="SSF53335">
    <property type="entry name" value="S-adenosyl-L-methionine-dependent methyltransferases"/>
    <property type="match status" value="1"/>
</dbReference>
<protein>
    <recommendedName>
        <fullName evidence="2">site-specific DNA-methyltransferase (adenine-specific)</fullName>
        <ecNumber evidence="2">2.1.1.72</ecNumber>
    </recommendedName>
</protein>
<sequence length="323" mass="37952">MKKLKNDINIIKPVIKWVGGKTQIINTLLDKFPKQINNYHEIFVGGSSVLMGLLCMIKQKEIILKGKIYAYDINETLIYLFKNIQNHHYELNNCIQNIIKEYNQCHVQHKHDDFNPKKPQNKQEAMLCKEAYYYWTRKCYNALTSEEKKTIQGSSLFLFLNKTCFRGLYRVNSSNSFNVSFGHYQNPEIINKKHLDDIHDLIQPVEFRVCDFRSSLQNSFCKDDFVYIDPPYAPIPNQVKSFVNYNKDGFNIKDHNILFSLCHDLLKKNIHLMMSNANVPVIHNAFDTKFYNIEKILCKRQINSKKPDAKTHEVIITNFKIGE</sequence>
<dbReference type="PROSITE" id="PS00092">
    <property type="entry name" value="N6_MTASE"/>
    <property type="match status" value="1"/>
</dbReference>
<reference evidence="7" key="1">
    <citation type="journal article" date="2020" name="Nature">
        <title>Giant virus diversity and host interactions through global metagenomics.</title>
        <authorList>
            <person name="Schulz F."/>
            <person name="Roux S."/>
            <person name="Paez-Espino D."/>
            <person name="Jungbluth S."/>
            <person name="Walsh D.A."/>
            <person name="Denef V.J."/>
            <person name="McMahon K.D."/>
            <person name="Konstantinidis K.T."/>
            <person name="Eloe-Fadrosh E.A."/>
            <person name="Kyrpides N.C."/>
            <person name="Woyke T."/>
        </authorList>
    </citation>
    <scope>NUCLEOTIDE SEQUENCE</scope>
    <source>
        <strain evidence="7">GVMAG-M-3300018416-26</strain>
    </source>
</reference>
<accession>A0A6C0BS10</accession>
<comment type="catalytic activity">
    <reaction evidence="6">
        <text>a 2'-deoxyadenosine in DNA + S-adenosyl-L-methionine = an N(6)-methyl-2'-deoxyadenosine in DNA + S-adenosyl-L-homocysteine + H(+)</text>
        <dbReference type="Rhea" id="RHEA:15197"/>
        <dbReference type="Rhea" id="RHEA-COMP:12418"/>
        <dbReference type="Rhea" id="RHEA-COMP:12419"/>
        <dbReference type="ChEBI" id="CHEBI:15378"/>
        <dbReference type="ChEBI" id="CHEBI:57856"/>
        <dbReference type="ChEBI" id="CHEBI:59789"/>
        <dbReference type="ChEBI" id="CHEBI:90615"/>
        <dbReference type="ChEBI" id="CHEBI:90616"/>
        <dbReference type="EC" id="2.1.1.72"/>
    </reaction>
</comment>
<dbReference type="Pfam" id="PF02086">
    <property type="entry name" value="MethyltransfD12"/>
    <property type="match status" value="1"/>
</dbReference>
<dbReference type="Gene3D" id="1.10.1020.10">
    <property type="entry name" value="Adenine-specific Methyltransferase, Domain 2"/>
    <property type="match status" value="1"/>
</dbReference>
<dbReference type="EC" id="2.1.1.72" evidence="2"/>
<dbReference type="GO" id="GO:0009307">
    <property type="term" value="P:DNA restriction-modification system"/>
    <property type="evidence" value="ECO:0007669"/>
    <property type="project" value="InterPro"/>
</dbReference>
<evidence type="ECO:0000256" key="6">
    <source>
        <dbReference type="ARBA" id="ARBA00047942"/>
    </source>
</evidence>
<dbReference type="InterPro" id="IPR012327">
    <property type="entry name" value="MeTrfase_D12"/>
</dbReference>
<evidence type="ECO:0000256" key="2">
    <source>
        <dbReference type="ARBA" id="ARBA00011900"/>
    </source>
</evidence>
<keyword evidence="5" id="KW-0949">S-adenosyl-L-methionine</keyword>
<evidence type="ECO:0000256" key="4">
    <source>
        <dbReference type="ARBA" id="ARBA00022679"/>
    </source>
</evidence>
<name>A0A6C0BS10_9ZZZZ</name>
<dbReference type="InterPro" id="IPR023095">
    <property type="entry name" value="Ade_MeTrfase_dom_2"/>
</dbReference>
<dbReference type="Gene3D" id="3.40.50.150">
    <property type="entry name" value="Vaccinia Virus protein VP39"/>
    <property type="match status" value="1"/>
</dbReference>
<dbReference type="GO" id="GO:0032259">
    <property type="term" value="P:methylation"/>
    <property type="evidence" value="ECO:0007669"/>
    <property type="project" value="UniProtKB-KW"/>
</dbReference>
<dbReference type="AlphaFoldDB" id="A0A6C0BS10"/>
<dbReference type="GO" id="GO:0006298">
    <property type="term" value="P:mismatch repair"/>
    <property type="evidence" value="ECO:0007669"/>
    <property type="project" value="TreeGrafter"/>
</dbReference>
<proteinExistence type="inferred from homology"/>
<organism evidence="7">
    <name type="scientific">viral metagenome</name>
    <dbReference type="NCBI Taxonomy" id="1070528"/>
    <lineage>
        <taxon>unclassified sequences</taxon>
        <taxon>metagenomes</taxon>
        <taxon>organismal metagenomes</taxon>
    </lineage>
</organism>
<dbReference type="PRINTS" id="PR00505">
    <property type="entry name" value="D12N6MTFRASE"/>
</dbReference>
<dbReference type="InterPro" id="IPR002052">
    <property type="entry name" value="DNA_methylase_N6_adenine_CS"/>
</dbReference>
<dbReference type="EMBL" id="MN739220">
    <property type="protein sequence ID" value="QHS94359.1"/>
    <property type="molecule type" value="Genomic_DNA"/>
</dbReference>
<evidence type="ECO:0000256" key="3">
    <source>
        <dbReference type="ARBA" id="ARBA00022603"/>
    </source>
</evidence>
<dbReference type="NCBIfam" id="TIGR00571">
    <property type="entry name" value="dam"/>
    <property type="match status" value="1"/>
</dbReference>